<dbReference type="PATRIC" id="fig|43678.3.peg.2963"/>
<name>A0A163QU43_9CELL</name>
<comment type="caution">
    <text evidence="1">The sequence shown here is derived from an EMBL/GenBank/DDBJ whole genome shotgun (WGS) entry which is preliminary data.</text>
</comment>
<proteinExistence type="predicted"/>
<gene>
    <name evidence="1" type="ORF">OJAG_28320</name>
</gene>
<evidence type="ECO:0000313" key="2">
    <source>
        <dbReference type="Proteomes" id="UP000076447"/>
    </source>
</evidence>
<dbReference type="Proteomes" id="UP000076447">
    <property type="component" value="Unassembled WGS sequence"/>
</dbReference>
<evidence type="ECO:0000313" key="1">
    <source>
        <dbReference type="EMBL" id="KZM34533.1"/>
    </source>
</evidence>
<organism evidence="1 2">
    <name type="scientific">Oerskovia enterophila</name>
    <dbReference type="NCBI Taxonomy" id="43678"/>
    <lineage>
        <taxon>Bacteria</taxon>
        <taxon>Bacillati</taxon>
        <taxon>Actinomycetota</taxon>
        <taxon>Actinomycetes</taxon>
        <taxon>Micrococcales</taxon>
        <taxon>Cellulomonadaceae</taxon>
        <taxon>Oerskovia</taxon>
    </lineage>
</organism>
<dbReference type="EMBL" id="LRIE01000079">
    <property type="protein sequence ID" value="KZM34533.1"/>
    <property type="molecule type" value="Genomic_DNA"/>
</dbReference>
<dbReference type="AlphaFoldDB" id="A0A163QU43"/>
<dbReference type="OrthoDB" id="5108480at2"/>
<sequence length="178" mass="20339">MNLFKLREIIINSPIDDWHNVTVGPYFTDAPDIDNDTVEQHSELMVYRHDIDLTIQHGLRARGFDRVIDSQALWPDAHFPDSTAYVEFVDVFWRGVLVDREEVVRVDGGRASIPLGKKTALNYVSGQPHPKKYEFEYSATTWQAALARLVDGDRDWADYTKQAGIVIKTHDDSSVVHL</sequence>
<protein>
    <submittedName>
        <fullName evidence="1">Uncharacterized protein</fullName>
    </submittedName>
</protein>
<accession>A0A163QU43</accession>
<dbReference type="STRING" id="43678.OJAG_28320"/>
<reference evidence="1 2" key="1">
    <citation type="submission" date="2016-01" db="EMBL/GenBank/DDBJ databases">
        <title>Genome sequence of Oerskovia enterophila VJag, an agar and cellulose degrading bacterium.</title>
        <authorList>
            <person name="Poehlein A."/>
            <person name="Jag V."/>
            <person name="Bengelsdorf F."/>
            <person name="Duerre P."/>
            <person name="Daniel R."/>
        </authorList>
    </citation>
    <scope>NUCLEOTIDE SEQUENCE [LARGE SCALE GENOMIC DNA]</scope>
    <source>
        <strain evidence="1 2">VJag</strain>
    </source>
</reference>
<dbReference type="RefSeq" id="WP_068709258.1">
    <property type="nucleotide sequence ID" value="NZ_LRIE01000079.1"/>
</dbReference>